<keyword evidence="1" id="KW-0732">Signal</keyword>
<organism evidence="2 3">
    <name type="scientific">Poritiphilus flavus</name>
    <dbReference type="NCBI Taxonomy" id="2697053"/>
    <lineage>
        <taxon>Bacteria</taxon>
        <taxon>Pseudomonadati</taxon>
        <taxon>Bacteroidota</taxon>
        <taxon>Flavobacteriia</taxon>
        <taxon>Flavobacteriales</taxon>
        <taxon>Flavobacteriaceae</taxon>
        <taxon>Poritiphilus</taxon>
    </lineage>
</organism>
<dbReference type="EMBL" id="WXYO01000002">
    <property type="protein sequence ID" value="NAS11173.1"/>
    <property type="molecule type" value="Genomic_DNA"/>
</dbReference>
<dbReference type="Proteomes" id="UP000475249">
    <property type="component" value="Unassembled WGS sequence"/>
</dbReference>
<protein>
    <submittedName>
        <fullName evidence="2">Uncharacterized protein</fullName>
    </submittedName>
</protein>
<evidence type="ECO:0000313" key="3">
    <source>
        <dbReference type="Proteomes" id="UP000475249"/>
    </source>
</evidence>
<dbReference type="RefSeq" id="WP_161434217.1">
    <property type="nucleotide sequence ID" value="NZ_WXYO01000002.1"/>
</dbReference>
<dbReference type="AlphaFoldDB" id="A0A6L9E964"/>
<evidence type="ECO:0000256" key="1">
    <source>
        <dbReference type="SAM" id="SignalP"/>
    </source>
</evidence>
<comment type="caution">
    <text evidence="2">The sequence shown here is derived from an EMBL/GenBank/DDBJ whole genome shotgun (WGS) entry which is preliminary data.</text>
</comment>
<proteinExistence type="predicted"/>
<accession>A0A6L9E964</accession>
<sequence length="231" mass="26661">MKNSVLITVVFALALAPCLNAQINRPRNDSFNELLFFVGTNTIKYDETEGSPYLYEDFLPAQINNIKETKMVRFNAVENVIEVKQGENILGLTMSKAYSVKLRDGSERIFEIHPVETENGKQEKVFLEKVFSNDKFMLYMKENIRYVEAKPAKSSYDQPIPAKFVKNKNSFYLIEQDSEGQKLVLLPKKKKTLIKTFGDKGKTIDKKIKKEGLKLNEKNDMVTILSYYYNL</sequence>
<evidence type="ECO:0000313" key="2">
    <source>
        <dbReference type="EMBL" id="NAS11173.1"/>
    </source>
</evidence>
<name>A0A6L9E964_9FLAO</name>
<feature type="signal peptide" evidence="1">
    <location>
        <begin position="1"/>
        <end position="21"/>
    </location>
</feature>
<feature type="chain" id="PRO_5026807603" evidence="1">
    <location>
        <begin position="22"/>
        <end position="231"/>
    </location>
</feature>
<gene>
    <name evidence="2" type="ORF">GTQ38_04125</name>
</gene>
<keyword evidence="3" id="KW-1185">Reference proteome</keyword>
<reference evidence="2 3" key="1">
    <citation type="submission" date="2020-01" db="EMBL/GenBank/DDBJ databases">
        <title>Bacteria diversity of Porities sp.</title>
        <authorList>
            <person name="Wang G."/>
        </authorList>
    </citation>
    <scope>NUCLEOTIDE SEQUENCE [LARGE SCALE GENOMIC DNA]</scope>
    <source>
        <strain evidence="2 3">R33</strain>
    </source>
</reference>